<sequence>MEYRAKDYYRKSATRVACRREVLVISEAQMDFSLIFVTQSYGLIGIMVTTLGAVEKTSPQPKTSSFSPEIESLRGVASFAVVMGHLYLLLFLPLLYAGRPVTPSHHDPIAVLIAGLFDPQPAVLLFFTISGLVLGRQLRKEPIADLFSFLAYLCRRAFRLIPLMWATTVFAFFLLNLMTKLEYSLLVSTLFLNDINLNVPLWSLKVELYCSIVFPAIFLLFEFGGKVLNLALFILFSYLSFCWQDPIYIQFLVFFHAGLIIDKLSPKATKFMPKNYSFLLLGLATMMLLLAPQFSFGLRDWNYGHWQSWVFPEILACSFILLFITSQKQSYFNAFLRLAPIRYLGKISFSIYLIHFPLFLYLKTQYNFTGTYFNMLGFTLGYLALVILLSSLTYRWIEVPSNNLGKKLSSALLKLRRRSVFLPGNPQAE</sequence>
<dbReference type="PATRIC" id="fig|45070.6.peg.1470"/>
<dbReference type="Proteomes" id="UP000054725">
    <property type="component" value="Unassembled WGS sequence"/>
</dbReference>
<gene>
    <name evidence="3" type="ORF">Lnau_1403</name>
</gene>
<dbReference type="STRING" id="45070.Lnau_1403"/>
<keyword evidence="1" id="KW-1133">Transmembrane helix</keyword>
<dbReference type="EMBL" id="LNYO01000013">
    <property type="protein sequence ID" value="KTD36419.1"/>
    <property type="molecule type" value="Genomic_DNA"/>
</dbReference>
<feature type="domain" description="Acyltransferase 3" evidence="2">
    <location>
        <begin position="69"/>
        <end position="395"/>
    </location>
</feature>
<dbReference type="PANTHER" id="PTHR23028">
    <property type="entry name" value="ACETYLTRANSFERASE"/>
    <property type="match status" value="1"/>
</dbReference>
<reference evidence="3 4" key="1">
    <citation type="submission" date="2015-11" db="EMBL/GenBank/DDBJ databases">
        <title>Genomic analysis of 38 Legionella species identifies large and diverse effector repertoires.</title>
        <authorList>
            <person name="Burstein D."/>
            <person name="Amaro F."/>
            <person name="Zusman T."/>
            <person name="Lifshitz Z."/>
            <person name="Cohen O."/>
            <person name="Gilbert J.A."/>
            <person name="Pupko T."/>
            <person name="Shuman H.A."/>
            <person name="Segal G."/>
        </authorList>
    </citation>
    <scope>NUCLEOTIDE SEQUENCE [LARGE SCALE GENOMIC DNA]</scope>
    <source>
        <strain evidence="3 4">ATCC 49506</strain>
    </source>
</reference>
<evidence type="ECO:0000313" key="4">
    <source>
        <dbReference type="Proteomes" id="UP000054725"/>
    </source>
</evidence>
<dbReference type="InterPro" id="IPR002656">
    <property type="entry name" value="Acyl_transf_3_dom"/>
</dbReference>
<feature type="transmembrane region" description="Helical" evidence="1">
    <location>
        <begin position="156"/>
        <end position="177"/>
    </location>
</feature>
<feature type="transmembrane region" description="Helical" evidence="1">
    <location>
        <begin position="32"/>
        <end position="54"/>
    </location>
</feature>
<accession>A0A0W0WVS3</accession>
<feature type="transmembrane region" description="Helical" evidence="1">
    <location>
        <begin position="109"/>
        <end position="135"/>
    </location>
</feature>
<keyword evidence="4" id="KW-1185">Reference proteome</keyword>
<dbReference type="GO" id="GO:0016747">
    <property type="term" value="F:acyltransferase activity, transferring groups other than amino-acyl groups"/>
    <property type="evidence" value="ECO:0007669"/>
    <property type="project" value="InterPro"/>
</dbReference>
<organism evidence="3 4">
    <name type="scientific">Legionella nautarum</name>
    <dbReference type="NCBI Taxonomy" id="45070"/>
    <lineage>
        <taxon>Bacteria</taxon>
        <taxon>Pseudomonadati</taxon>
        <taxon>Pseudomonadota</taxon>
        <taxon>Gammaproteobacteria</taxon>
        <taxon>Legionellales</taxon>
        <taxon>Legionellaceae</taxon>
        <taxon>Legionella</taxon>
    </lineage>
</organism>
<keyword evidence="3" id="KW-0012">Acyltransferase</keyword>
<feature type="transmembrane region" description="Helical" evidence="1">
    <location>
        <begin position="75"/>
        <end position="97"/>
    </location>
</feature>
<name>A0A0W0WVS3_9GAMM</name>
<keyword evidence="1" id="KW-0472">Membrane</keyword>
<feature type="transmembrane region" description="Helical" evidence="1">
    <location>
        <begin position="306"/>
        <end position="324"/>
    </location>
</feature>
<evidence type="ECO:0000259" key="2">
    <source>
        <dbReference type="Pfam" id="PF01757"/>
    </source>
</evidence>
<dbReference type="Pfam" id="PF01757">
    <property type="entry name" value="Acyl_transf_3"/>
    <property type="match status" value="1"/>
</dbReference>
<feature type="transmembrane region" description="Helical" evidence="1">
    <location>
        <begin position="216"/>
        <end position="241"/>
    </location>
</feature>
<feature type="transmembrane region" description="Helical" evidence="1">
    <location>
        <begin position="276"/>
        <end position="294"/>
    </location>
</feature>
<keyword evidence="1" id="KW-0812">Transmembrane</keyword>
<keyword evidence="3" id="KW-0808">Transferase</keyword>
<comment type="caution">
    <text evidence="3">The sequence shown here is derived from an EMBL/GenBank/DDBJ whole genome shotgun (WGS) entry which is preliminary data.</text>
</comment>
<feature type="transmembrane region" description="Helical" evidence="1">
    <location>
        <begin position="344"/>
        <end position="362"/>
    </location>
</feature>
<dbReference type="AlphaFoldDB" id="A0A0W0WVS3"/>
<dbReference type="InterPro" id="IPR050879">
    <property type="entry name" value="Acyltransferase_3"/>
</dbReference>
<feature type="transmembrane region" description="Helical" evidence="1">
    <location>
        <begin position="374"/>
        <end position="397"/>
    </location>
</feature>
<evidence type="ECO:0000256" key="1">
    <source>
        <dbReference type="SAM" id="Phobius"/>
    </source>
</evidence>
<protein>
    <submittedName>
        <fullName evidence="3">Acyltransferase</fullName>
    </submittedName>
</protein>
<proteinExistence type="predicted"/>
<evidence type="ECO:0000313" key="3">
    <source>
        <dbReference type="EMBL" id="KTD36419.1"/>
    </source>
</evidence>